<sequence>MHSFRHFSEAGLQIRLAEPADASILAELGRRTFLETFYEVVPQHAMLPYLAASFQKEKITAEIEEKKATYFLANLKVTPIGYAKIRDDRQPEVLKDNMAVELERIYVLQNYIGKGMGRQLYQFVENFSKNNDYAALWLSVWQNNTVALFFYEKLGFKPKQDYTFYVSGIPYQNLILSKDLTPTVKFYKNESKF</sequence>
<dbReference type="Gene3D" id="3.40.630.30">
    <property type="match status" value="1"/>
</dbReference>
<feature type="domain" description="N-acetyltransferase" evidence="3">
    <location>
        <begin position="12"/>
        <end position="181"/>
    </location>
</feature>
<evidence type="ECO:0000313" key="5">
    <source>
        <dbReference type="Proteomes" id="UP000514509"/>
    </source>
</evidence>
<dbReference type="PANTHER" id="PTHR43877">
    <property type="entry name" value="AMINOALKYLPHOSPHONATE N-ACETYLTRANSFERASE-RELATED-RELATED"/>
    <property type="match status" value="1"/>
</dbReference>
<organism evidence="4 5">
    <name type="scientific">Adhaeribacter radiodurans</name>
    <dbReference type="NCBI Taxonomy" id="2745197"/>
    <lineage>
        <taxon>Bacteria</taxon>
        <taxon>Pseudomonadati</taxon>
        <taxon>Bacteroidota</taxon>
        <taxon>Cytophagia</taxon>
        <taxon>Cytophagales</taxon>
        <taxon>Hymenobacteraceae</taxon>
        <taxon>Adhaeribacter</taxon>
    </lineage>
</organism>
<evidence type="ECO:0000313" key="4">
    <source>
        <dbReference type="EMBL" id="QMU28519.1"/>
    </source>
</evidence>
<keyword evidence="5" id="KW-1185">Reference proteome</keyword>
<evidence type="ECO:0000256" key="1">
    <source>
        <dbReference type="ARBA" id="ARBA00022679"/>
    </source>
</evidence>
<dbReference type="Proteomes" id="UP000514509">
    <property type="component" value="Chromosome"/>
</dbReference>
<dbReference type="AlphaFoldDB" id="A0A7L7L821"/>
<dbReference type="Pfam" id="PF00583">
    <property type="entry name" value="Acetyltransf_1"/>
    <property type="match status" value="1"/>
</dbReference>
<dbReference type="GO" id="GO:0016747">
    <property type="term" value="F:acyltransferase activity, transferring groups other than amino-acyl groups"/>
    <property type="evidence" value="ECO:0007669"/>
    <property type="project" value="InterPro"/>
</dbReference>
<dbReference type="PROSITE" id="PS51186">
    <property type="entry name" value="GNAT"/>
    <property type="match status" value="1"/>
</dbReference>
<protein>
    <submittedName>
        <fullName evidence="4">GNAT family N-acetyltransferase</fullName>
    </submittedName>
</protein>
<reference evidence="4 5" key="1">
    <citation type="submission" date="2020-08" db="EMBL/GenBank/DDBJ databases">
        <title>Adhaeribacter dokdonensis sp. nov., isolated from the rhizosphere of Elymus tsukushiensis, a plant native to the Dokdo Islands, Republic of Korea.</title>
        <authorList>
            <person name="Ghim S.Y."/>
        </authorList>
    </citation>
    <scope>NUCLEOTIDE SEQUENCE [LARGE SCALE GENOMIC DNA]</scope>
    <source>
        <strain evidence="4 5">KUDC8001</strain>
    </source>
</reference>
<dbReference type="EMBL" id="CP055153">
    <property type="protein sequence ID" value="QMU28519.1"/>
    <property type="molecule type" value="Genomic_DNA"/>
</dbReference>
<keyword evidence="1 4" id="KW-0808">Transferase</keyword>
<dbReference type="InterPro" id="IPR000182">
    <property type="entry name" value="GNAT_dom"/>
</dbReference>
<dbReference type="InterPro" id="IPR016181">
    <property type="entry name" value="Acyl_CoA_acyltransferase"/>
</dbReference>
<accession>A0A7L7L821</accession>
<dbReference type="CDD" id="cd04301">
    <property type="entry name" value="NAT_SF"/>
    <property type="match status" value="1"/>
</dbReference>
<dbReference type="KEGG" id="add:HUW48_10935"/>
<name>A0A7L7L821_9BACT</name>
<evidence type="ECO:0000259" key="3">
    <source>
        <dbReference type="PROSITE" id="PS51186"/>
    </source>
</evidence>
<dbReference type="SUPFAM" id="SSF55729">
    <property type="entry name" value="Acyl-CoA N-acyltransferases (Nat)"/>
    <property type="match status" value="1"/>
</dbReference>
<dbReference type="InterPro" id="IPR050832">
    <property type="entry name" value="Bact_Acetyltransf"/>
</dbReference>
<proteinExistence type="predicted"/>
<gene>
    <name evidence="4" type="ORF">HUW48_10935</name>
</gene>
<dbReference type="RefSeq" id="WP_182415703.1">
    <property type="nucleotide sequence ID" value="NZ_CP055153.1"/>
</dbReference>
<keyword evidence="2" id="KW-0012">Acyltransferase</keyword>
<evidence type="ECO:0000256" key="2">
    <source>
        <dbReference type="ARBA" id="ARBA00023315"/>
    </source>
</evidence>